<feature type="compositionally biased region" description="Low complexity" evidence="14">
    <location>
        <begin position="325"/>
        <end position="350"/>
    </location>
</feature>
<dbReference type="SUPFAM" id="SSF56112">
    <property type="entry name" value="Protein kinase-like (PK-like)"/>
    <property type="match status" value="1"/>
</dbReference>
<dbReference type="SUPFAM" id="SSF48371">
    <property type="entry name" value="ARM repeat"/>
    <property type="match status" value="1"/>
</dbReference>
<keyword evidence="9" id="KW-0206">Cytoskeleton</keyword>
<dbReference type="PROSITE" id="PS00107">
    <property type="entry name" value="PROTEIN_KINASE_ATP"/>
    <property type="match status" value="1"/>
</dbReference>
<dbReference type="InterPro" id="IPR000719">
    <property type="entry name" value="Prot_kinase_dom"/>
</dbReference>
<evidence type="ECO:0000256" key="10">
    <source>
        <dbReference type="ARBA" id="ARBA00047899"/>
    </source>
</evidence>
<evidence type="ECO:0000256" key="4">
    <source>
        <dbReference type="ARBA" id="ARBA00022527"/>
    </source>
</evidence>
<dbReference type="InterPro" id="IPR008271">
    <property type="entry name" value="Ser/Thr_kinase_AS"/>
</dbReference>
<dbReference type="InterPro" id="IPR016024">
    <property type="entry name" value="ARM-type_fold"/>
</dbReference>
<dbReference type="FunFam" id="3.30.200.20:FF:000042">
    <property type="entry name" value="Aurora kinase A"/>
    <property type="match status" value="1"/>
</dbReference>
<comment type="subcellular location">
    <subcellularLocation>
        <location evidence="1">Cytoplasm</location>
        <location evidence="1">Cytoskeleton</location>
    </subcellularLocation>
</comment>
<evidence type="ECO:0000256" key="11">
    <source>
        <dbReference type="ARBA" id="ARBA00048679"/>
    </source>
</evidence>
<evidence type="ECO:0000256" key="6">
    <source>
        <dbReference type="ARBA" id="ARBA00022741"/>
    </source>
</evidence>
<dbReference type="FunFam" id="1.10.510.10:FF:000292">
    <property type="entry name" value="Serine/threonine-protein kinase 36"/>
    <property type="match status" value="1"/>
</dbReference>
<keyword evidence="4" id="KW-0723">Serine/threonine-protein kinase</keyword>
<feature type="region of interest" description="Disordered" evidence="14">
    <location>
        <begin position="1216"/>
        <end position="1246"/>
    </location>
</feature>
<dbReference type="PROSITE" id="PS50011">
    <property type="entry name" value="PROTEIN_KINASE_DOM"/>
    <property type="match status" value="1"/>
</dbReference>
<organism evidence="16">
    <name type="scientific">Neobodo designis</name>
    <name type="common">Flagellated protozoan</name>
    <name type="synonym">Bodo designis</name>
    <dbReference type="NCBI Taxonomy" id="312471"/>
    <lineage>
        <taxon>Eukaryota</taxon>
        <taxon>Discoba</taxon>
        <taxon>Euglenozoa</taxon>
        <taxon>Kinetoplastea</taxon>
        <taxon>Metakinetoplastina</taxon>
        <taxon>Neobodonida</taxon>
        <taxon>Neobodo</taxon>
    </lineage>
</organism>
<evidence type="ECO:0000256" key="7">
    <source>
        <dbReference type="ARBA" id="ARBA00022777"/>
    </source>
</evidence>
<evidence type="ECO:0000256" key="14">
    <source>
        <dbReference type="SAM" id="MobiDB-lite"/>
    </source>
</evidence>
<dbReference type="InterPro" id="IPR017441">
    <property type="entry name" value="Protein_kinase_ATP_BS"/>
</dbReference>
<dbReference type="InterPro" id="IPR011009">
    <property type="entry name" value="Kinase-like_dom_sf"/>
</dbReference>
<evidence type="ECO:0000256" key="9">
    <source>
        <dbReference type="ARBA" id="ARBA00023212"/>
    </source>
</evidence>
<feature type="domain" description="Protein kinase" evidence="15">
    <location>
        <begin position="6"/>
        <end position="256"/>
    </location>
</feature>
<proteinExistence type="predicted"/>
<dbReference type="GO" id="GO:0005856">
    <property type="term" value="C:cytoskeleton"/>
    <property type="evidence" value="ECO:0007669"/>
    <property type="project" value="UniProtKB-SubCell"/>
</dbReference>
<evidence type="ECO:0000256" key="3">
    <source>
        <dbReference type="ARBA" id="ARBA00022490"/>
    </source>
</evidence>
<evidence type="ECO:0000256" key="13">
    <source>
        <dbReference type="PROSITE-ProRule" id="PRU10141"/>
    </source>
</evidence>
<dbReference type="GO" id="GO:0005737">
    <property type="term" value="C:cytoplasm"/>
    <property type="evidence" value="ECO:0007669"/>
    <property type="project" value="TreeGrafter"/>
</dbReference>
<evidence type="ECO:0000256" key="1">
    <source>
        <dbReference type="ARBA" id="ARBA00004245"/>
    </source>
</evidence>
<evidence type="ECO:0000256" key="8">
    <source>
        <dbReference type="ARBA" id="ARBA00022840"/>
    </source>
</evidence>
<dbReference type="GO" id="GO:0004674">
    <property type="term" value="F:protein serine/threonine kinase activity"/>
    <property type="evidence" value="ECO:0007669"/>
    <property type="project" value="UniProtKB-KW"/>
</dbReference>
<reference evidence="16" key="1">
    <citation type="submission" date="2021-01" db="EMBL/GenBank/DDBJ databases">
        <authorList>
            <person name="Corre E."/>
            <person name="Pelletier E."/>
            <person name="Niang G."/>
            <person name="Scheremetjew M."/>
            <person name="Finn R."/>
            <person name="Kale V."/>
            <person name="Holt S."/>
            <person name="Cochrane G."/>
            <person name="Meng A."/>
            <person name="Brown T."/>
            <person name="Cohen L."/>
        </authorList>
    </citation>
    <scope>NUCLEOTIDE SEQUENCE</scope>
    <source>
        <strain evidence="16">CCAP 1951/1</strain>
    </source>
</reference>
<dbReference type="CDD" id="cd14002">
    <property type="entry name" value="STKc_STK36"/>
    <property type="match status" value="1"/>
</dbReference>
<dbReference type="Gene3D" id="1.10.510.10">
    <property type="entry name" value="Transferase(Phosphotransferase) domain 1"/>
    <property type="match status" value="1"/>
</dbReference>
<sequence length="1246" mass="132211">MGLEDYHVVELIGEGGFGKVYRARRRGTGLVVAMKFIVKKGKNEKELRSLRQEIDILTSLNHDNIVMLLDAFETQTEFVVVMEYAKGELFEVLEDDRSLPEEQVRGIAKQLVRALQYLHSKRIIHRDMKPQNILVGRNGTVKLCDFGFARAMSCNTMVLTSIKGTPLYMAPELVQEQSYTHTADLWSLGCILYELYYGQPPFYTNSIYTLIQQIVRDPVKFPEPISPAFKSFLQGLLTKNASARLNWPGLATHPFVAETPEDARLVLANAERDRVLRERLATLGGFQLTKRQGAGDAPAYGGHANDDDDDADPRRRGSGNVQIDGPSGPTARPGSSSSGASGANNDGAPSQNSNLRASTGGRGGVALLRRSGTSLHQQTFSDAAINAVGTDEPAVRLRHLSAMLQTATAAAATPIQSAALFERLARTVLFRNLAECAAHADADVAGAAIHTLAAFLHPTEGSVMPLPGIGATTSGKGKATQTASSVVMQRSATPCGEAELRHAAATAVGNHAGALQALMFHATNRTALQDASLRVLVHCGRHSPKFTTIAVQSQAFPPLWSALLAASDAPRDDRSMLHAAALGLLLVADSARIVRASTPSTLQPERVAGFAAALKARVARIGAVQEEPVDVPSLNVDSAAAFALAALVRDLPDVCKVALDRPVLRGAVAHIHRVRRAKGLAMPITPRALGTGYGFPEMGALDGAVSLLAMALSDTDSWLYADAPVDALVQASNAAGTSVPDPTLSTAAFLADDVGAVDALLRLLKDADEKGTTELTPAATLSLVRAVGTVAVQGEQRTRSLRFLSATLPPEAAATAGAGGHTGSASAAAAAGSDAPGEVSVMLLLSWLLRTGYLSMVSHWPVTAGGGRGVAAQTAHSAVQVIAMVYLTPARTPTTAAPGDEKQAQEAKAQEQQSLQALQQAVYRDGVMGNLVNALDVLGQGQLGACFSLIARVVLVSLHLARSFVDCGGLLPARVHKLLNKKEVPATVVVDMLSIMCHLSRASKEYYPAIHDANAYDSLRILLQQDDPQVRIKTCNLVGNLFKHSNFFFQHLRDSGVLKEVAACCKDPDPGTRKFACFAVGNAAYHSSKVYAELRPIVPSIVEMLTAPDDKARQNAAGAVANLVRNGPELLEPLLEAGAPSVLLAQLADPAARRVALIATYALCTHEQGRAAFRERGIEAEIVTIERDVSVEAARNGAPPEAMTVKYLQRLREKLGMRAKSPPPPPQTMAHPLKEAGDVASSPPGS</sequence>
<dbReference type="SMART" id="SM00220">
    <property type="entry name" value="S_TKc"/>
    <property type="match status" value="1"/>
</dbReference>
<dbReference type="GO" id="GO:0005524">
    <property type="term" value="F:ATP binding"/>
    <property type="evidence" value="ECO:0007669"/>
    <property type="project" value="UniProtKB-UniRule"/>
</dbReference>
<accession>A0A7S1QPG5</accession>
<dbReference type="Gene3D" id="1.25.10.10">
    <property type="entry name" value="Leucine-rich Repeat Variant"/>
    <property type="match status" value="1"/>
</dbReference>
<evidence type="ECO:0000256" key="2">
    <source>
        <dbReference type="ARBA" id="ARBA00012513"/>
    </source>
</evidence>
<dbReference type="Pfam" id="PF00069">
    <property type="entry name" value="Pkinase"/>
    <property type="match status" value="1"/>
</dbReference>
<dbReference type="AlphaFoldDB" id="A0A7S1QPG5"/>
<comment type="catalytic activity">
    <reaction evidence="11">
        <text>L-seryl-[protein] + ATP = O-phospho-L-seryl-[protein] + ADP + H(+)</text>
        <dbReference type="Rhea" id="RHEA:17989"/>
        <dbReference type="Rhea" id="RHEA-COMP:9863"/>
        <dbReference type="Rhea" id="RHEA-COMP:11604"/>
        <dbReference type="ChEBI" id="CHEBI:15378"/>
        <dbReference type="ChEBI" id="CHEBI:29999"/>
        <dbReference type="ChEBI" id="CHEBI:30616"/>
        <dbReference type="ChEBI" id="CHEBI:83421"/>
        <dbReference type="ChEBI" id="CHEBI:456216"/>
        <dbReference type="EC" id="2.7.11.1"/>
    </reaction>
</comment>
<evidence type="ECO:0000256" key="12">
    <source>
        <dbReference type="ARBA" id="ARBA00075375"/>
    </source>
</evidence>
<evidence type="ECO:0000256" key="5">
    <source>
        <dbReference type="ARBA" id="ARBA00022679"/>
    </source>
</evidence>
<evidence type="ECO:0000259" key="15">
    <source>
        <dbReference type="PROSITE" id="PS50011"/>
    </source>
</evidence>
<dbReference type="PANTHER" id="PTHR22983:SF6">
    <property type="entry name" value="SERINE_THREONINE-PROTEIN KINASE 36"/>
    <property type="match status" value="1"/>
</dbReference>
<dbReference type="EMBL" id="HBGF01044085">
    <property type="protein sequence ID" value="CAD9144558.1"/>
    <property type="molecule type" value="Transcribed_RNA"/>
</dbReference>
<keyword evidence="6 13" id="KW-0547">Nucleotide-binding</keyword>
<dbReference type="PANTHER" id="PTHR22983">
    <property type="entry name" value="PROTEIN KINASE RELATED"/>
    <property type="match status" value="1"/>
</dbReference>
<keyword evidence="3" id="KW-0963">Cytoplasm</keyword>
<feature type="binding site" evidence="13">
    <location>
        <position position="40"/>
    </location>
    <ligand>
        <name>ATP</name>
        <dbReference type="ChEBI" id="CHEBI:30616"/>
    </ligand>
</feature>
<keyword evidence="8 13" id="KW-0067">ATP-binding</keyword>
<feature type="region of interest" description="Disordered" evidence="14">
    <location>
        <begin position="291"/>
        <end position="365"/>
    </location>
</feature>
<dbReference type="InterPro" id="IPR011989">
    <property type="entry name" value="ARM-like"/>
</dbReference>
<dbReference type="PROSITE" id="PS00108">
    <property type="entry name" value="PROTEIN_KINASE_ST"/>
    <property type="match status" value="1"/>
</dbReference>
<keyword evidence="7" id="KW-0418">Kinase</keyword>
<name>A0A7S1QPG5_NEODS</name>
<protein>
    <recommendedName>
        <fullName evidence="2">non-specific serine/threonine protein kinase</fullName>
        <ecNumber evidence="2">2.7.11.1</ecNumber>
    </recommendedName>
    <alternativeName>
        <fullName evidence="12">Fused homolog</fullName>
    </alternativeName>
</protein>
<comment type="catalytic activity">
    <reaction evidence="10">
        <text>L-threonyl-[protein] + ATP = O-phospho-L-threonyl-[protein] + ADP + H(+)</text>
        <dbReference type="Rhea" id="RHEA:46608"/>
        <dbReference type="Rhea" id="RHEA-COMP:11060"/>
        <dbReference type="Rhea" id="RHEA-COMP:11605"/>
        <dbReference type="ChEBI" id="CHEBI:15378"/>
        <dbReference type="ChEBI" id="CHEBI:30013"/>
        <dbReference type="ChEBI" id="CHEBI:30616"/>
        <dbReference type="ChEBI" id="CHEBI:61977"/>
        <dbReference type="ChEBI" id="CHEBI:456216"/>
        <dbReference type="EC" id="2.7.11.1"/>
    </reaction>
</comment>
<dbReference type="EC" id="2.7.11.1" evidence="2"/>
<gene>
    <name evidence="16" type="ORF">NDES1114_LOCUS29510</name>
</gene>
<evidence type="ECO:0000313" key="16">
    <source>
        <dbReference type="EMBL" id="CAD9144558.1"/>
    </source>
</evidence>
<keyword evidence="5" id="KW-0808">Transferase</keyword>